<name>A0A2A6EFE9_PREIN</name>
<accession>A0A2A6EFE9</accession>
<evidence type="ECO:0000313" key="3">
    <source>
        <dbReference type="Proteomes" id="UP000219058"/>
    </source>
</evidence>
<feature type="region of interest" description="Disordered" evidence="1">
    <location>
        <begin position="214"/>
        <end position="236"/>
    </location>
</feature>
<evidence type="ECO:0000256" key="1">
    <source>
        <dbReference type="SAM" id="MobiDB-lite"/>
    </source>
</evidence>
<protein>
    <submittedName>
        <fullName evidence="2">Uncharacterized protein</fullName>
    </submittedName>
</protein>
<sequence length="246" mass="27678">MAEETKTTPQKSKRELFIERLKAKYPEDNFDEEEVVFGRIGEDYDDAESKLAEYKKHEDGLSSMFAADPRSAAYLNSWRNGADPAVELIRLFGDEVLEALNDPDKQEEIAEARKEYLDKVSKSEELENEYNQNLETSLETLAAFQKENGLSDDELDNVAEFIMTIITDGINGKISRETMDLALKAINHDSDIVAASHEAEVRGKNAKITEKLRKEGDGTAVMDGQNGSPEKPKRRNSIIDLARMAK</sequence>
<dbReference type="AlphaFoldDB" id="A0A2A6EFE9"/>
<dbReference type="Proteomes" id="UP000219058">
    <property type="component" value="Unassembled WGS sequence"/>
</dbReference>
<proteinExistence type="predicted"/>
<dbReference type="RefSeq" id="WP_097550216.1">
    <property type="nucleotide sequence ID" value="NZ_NSLY01000016.1"/>
</dbReference>
<reference evidence="2 3" key="1">
    <citation type="submission" date="2017-09" db="EMBL/GenBank/DDBJ databases">
        <title>Phase variable restriction modification systems are present in the genome sequences of periodontal pathogens Prevotella intermedia, Tannerella forsythia and Porphyromonas gingivalis.</title>
        <authorList>
            <person name="Haigh R.D."/>
            <person name="Crawford L."/>
            <person name="Ralph J."/>
            <person name="Wanford J."/>
            <person name="Vartoukian S.R."/>
            <person name="Hijazib K."/>
            <person name="Wade W."/>
            <person name="Oggioni M.R."/>
        </authorList>
    </citation>
    <scope>NUCLEOTIDE SEQUENCE [LARGE SCALE GENOMIC DNA]</scope>
    <source>
        <strain evidence="2 3">WW2834</strain>
    </source>
</reference>
<dbReference type="EMBL" id="NSLY01000016">
    <property type="protein sequence ID" value="PDP60144.1"/>
    <property type="molecule type" value="Genomic_DNA"/>
</dbReference>
<comment type="caution">
    <text evidence="2">The sequence shown here is derived from an EMBL/GenBank/DDBJ whole genome shotgun (WGS) entry which is preliminary data.</text>
</comment>
<evidence type="ECO:0000313" key="2">
    <source>
        <dbReference type="EMBL" id="PDP60144.1"/>
    </source>
</evidence>
<organism evidence="2 3">
    <name type="scientific">Prevotella intermedia</name>
    <dbReference type="NCBI Taxonomy" id="28131"/>
    <lineage>
        <taxon>Bacteria</taxon>
        <taxon>Pseudomonadati</taxon>
        <taxon>Bacteroidota</taxon>
        <taxon>Bacteroidia</taxon>
        <taxon>Bacteroidales</taxon>
        <taxon>Prevotellaceae</taxon>
        <taxon>Prevotella</taxon>
    </lineage>
</organism>
<gene>
    <name evidence="2" type="ORF">CLI71_06880</name>
</gene>